<keyword evidence="10" id="KW-1161">Viral attachment to host cell</keyword>
<keyword evidence="16 22" id="KW-0472">Membrane</keyword>
<evidence type="ECO:0000313" key="23">
    <source>
        <dbReference type="EMBL" id="QOE76830.1"/>
    </source>
</evidence>
<gene>
    <name evidence="23" type="primary">HA</name>
</gene>
<dbReference type="PRINTS" id="PR00329">
    <property type="entry name" value="HEMAGGLUTN12"/>
</dbReference>
<keyword evidence="22" id="KW-0812">Transmembrane</keyword>
<evidence type="ECO:0000256" key="22">
    <source>
        <dbReference type="SAM" id="Phobius"/>
    </source>
</evidence>
<evidence type="ECO:0000256" key="9">
    <source>
        <dbReference type="ARBA" id="ARBA00022595"/>
    </source>
</evidence>
<protein>
    <recommendedName>
        <fullName evidence="3">Hemagglutinin</fullName>
    </recommendedName>
</protein>
<evidence type="ECO:0000256" key="10">
    <source>
        <dbReference type="ARBA" id="ARBA00022804"/>
    </source>
</evidence>
<keyword evidence="21" id="KW-1160">Virus entry into host cell</keyword>
<keyword evidence="5" id="KW-1170">Fusion of virus membrane with host endosomal membrane</keyword>
<evidence type="ECO:0000256" key="15">
    <source>
        <dbReference type="ARBA" id="ARBA00022989"/>
    </source>
</evidence>
<name>A0A866VZX2_9ORTO</name>
<keyword evidence="8" id="KW-0945">Host-virus interaction</keyword>
<keyword evidence="11" id="KW-0946">Virion</keyword>
<keyword evidence="9" id="KW-1162">Viral penetration into host cytoplasm</keyword>
<dbReference type="Pfam" id="PF00509">
    <property type="entry name" value="Hemagglutinin"/>
    <property type="match status" value="1"/>
</dbReference>
<dbReference type="GO" id="GO:0019064">
    <property type="term" value="P:fusion of virus membrane with host plasma membrane"/>
    <property type="evidence" value="ECO:0007669"/>
    <property type="project" value="InterPro"/>
</dbReference>
<dbReference type="InterPro" id="IPR000386">
    <property type="entry name" value="Hemagglutn_influenz_B"/>
</dbReference>
<dbReference type="GO" id="GO:0075509">
    <property type="term" value="P:endocytosis involved in viral entry into host cell"/>
    <property type="evidence" value="ECO:0007669"/>
    <property type="project" value="UniProtKB-KW"/>
</dbReference>
<evidence type="ECO:0000256" key="7">
    <source>
        <dbReference type="ARBA" id="ARBA00022546"/>
    </source>
</evidence>
<keyword evidence="15 22" id="KW-1133">Transmembrane helix</keyword>
<evidence type="ECO:0000256" key="19">
    <source>
        <dbReference type="ARBA" id="ARBA00023180"/>
    </source>
</evidence>
<evidence type="ECO:0000256" key="12">
    <source>
        <dbReference type="ARBA" id="ARBA00022870"/>
    </source>
</evidence>
<evidence type="ECO:0000256" key="1">
    <source>
        <dbReference type="ARBA" id="ARBA00004310"/>
    </source>
</evidence>
<evidence type="ECO:0000256" key="2">
    <source>
        <dbReference type="ARBA" id="ARBA00006321"/>
    </source>
</evidence>
<evidence type="ECO:0000256" key="13">
    <source>
        <dbReference type="ARBA" id="ARBA00022879"/>
    </source>
</evidence>
<dbReference type="InterPro" id="IPR001364">
    <property type="entry name" value="Hemagglutn_influenz_A/B"/>
</dbReference>
<keyword evidence="20" id="KW-0449">Lipoprotein</keyword>
<dbReference type="PRINTS" id="PR00331">
    <property type="entry name" value="HEMAGGLUTN2"/>
</dbReference>
<comment type="subcellular location">
    <subcellularLocation>
        <location evidence="1">Host apical cell membrane</location>
        <topology evidence="1">Single-pass type I membrane protein</topology>
    </subcellularLocation>
</comment>
<keyword evidence="19" id="KW-0325">Glycoprotein</keyword>
<evidence type="ECO:0000256" key="4">
    <source>
        <dbReference type="ARBA" id="ARBA00022506"/>
    </source>
</evidence>
<evidence type="ECO:0000256" key="14">
    <source>
        <dbReference type="ARBA" id="ARBA00022890"/>
    </source>
</evidence>
<sequence>MKYTMTTTILITLLLSMNVYGESDTVCPSTHDGPSVGTIDTLIGPVAVTGVNLITDEVAAGPMCRLNGKPVLDKLSVDGLCSDVEVALRAPTCNSDDTRVFGYGLVSPLASSTCSALALDNGDIELLVNTIKGFSKRTWVPINDVGVYGPFTAGNTSTCKDSSGASSFYQSLHWLVPTTKGSDKTWSYSIRNDNCDVAVMAYGVLETDSTTMTNIYGAVSRPTISATSPAGTKTLRAIYTDEQTGGVQPDIVLGNPGSQASRVKVGAKKVLKGRTVNFIYNNGAFVPKGYWCLNGRTAVLRGTKGNCDAKCVYSGYGSYNGSKATQKSTKIPGLGRCPAYTEQDLRVVNGTRARTVNERGFFGAIAGLIEGAWSGMINGWFGVSSATEGVKGAASQESTQMAVDGINNGITTLTEKLNDKLVVIGNHMNHLEEEILELDAKVNDLRADVTSSQISTLVLLTNQGILDGHDRAVSELRRKLFAQLGPSATPTGDGCFKIVHKCNATCLDDLANNRFVAEKYVPLTWNVSSVIEAATETGVGGWRDPTLIAVAVVQLVTLTGGVVAILMMVKGRGGRCFC</sequence>
<evidence type="ECO:0000256" key="11">
    <source>
        <dbReference type="ARBA" id="ARBA00022844"/>
    </source>
</evidence>
<proteinExistence type="inferred from homology"/>
<evidence type="ECO:0000256" key="18">
    <source>
        <dbReference type="ARBA" id="ARBA00023157"/>
    </source>
</evidence>
<organism evidence="23">
    <name type="scientific">Chum salmon influenza-like virus</name>
    <dbReference type="NCBI Taxonomy" id="2777032"/>
    <lineage>
        <taxon>Viruses</taxon>
        <taxon>Riboviria</taxon>
        <taxon>Orthornavirae</taxon>
        <taxon>Negarnaviricota</taxon>
        <taxon>Polyploviricotina</taxon>
        <taxon>Insthoviricetes</taxon>
        <taxon>Articulavirales</taxon>
        <taxon>Orthomyxoviridae</taxon>
    </lineage>
</organism>
<keyword evidence="4" id="KW-1168">Fusion of virus membrane with host membrane</keyword>
<dbReference type="InterPro" id="IPR008980">
    <property type="entry name" value="Capsid_hemagglutn"/>
</dbReference>
<evidence type="ECO:0000256" key="3">
    <source>
        <dbReference type="ARBA" id="ARBA00022203"/>
    </source>
</evidence>
<dbReference type="Gene3D" id="3.90.209.20">
    <property type="match status" value="1"/>
</dbReference>
<evidence type="ECO:0000256" key="21">
    <source>
        <dbReference type="ARBA" id="ARBA00023296"/>
    </source>
</evidence>
<dbReference type="Gene3D" id="3.90.20.10">
    <property type="match status" value="1"/>
</dbReference>
<reference evidence="23" key="2">
    <citation type="journal article" name="Viruses">
        <title>Divergent Influenza-Like Viruses of Amphibians and Fish Support an Ancient Evolutionary Association.</title>
        <authorList>
            <person name="Parry R."/>
            <person name="Wille M."/>
            <person name="Turnbull O.M.H."/>
            <person name="Geoghegan J.L."/>
            <person name="Holmes E.C."/>
        </authorList>
    </citation>
    <scope>NUCLEOTIDE SEQUENCE</scope>
    <source>
        <strain evidence="23">CSILV/FIRA</strain>
    </source>
</reference>
<keyword evidence="14" id="KW-1164">Virus endocytosis by host</keyword>
<evidence type="ECO:0000256" key="6">
    <source>
        <dbReference type="ARBA" id="ARBA00022511"/>
    </source>
</evidence>
<reference evidence="23" key="1">
    <citation type="submission" date="2020-08" db="EMBL/GenBank/DDBJ databases">
        <authorList>
            <person name="Parry R.H."/>
            <person name="Wille M."/>
            <person name="Geoghegan J.L."/>
            <person name="Turnbull O.M.H."/>
            <person name="Holmes E.C."/>
        </authorList>
    </citation>
    <scope>NUCLEOTIDE SEQUENCE</scope>
    <source>
        <strain evidence="23">CSILV/FIRA</strain>
    </source>
</reference>
<keyword evidence="17" id="KW-0564">Palmitate</keyword>
<keyword evidence="7" id="KW-0348">Hemagglutinin</keyword>
<keyword evidence="6" id="KW-1032">Host cell membrane</keyword>
<keyword evidence="18" id="KW-1015">Disulfide bond</keyword>
<dbReference type="GO" id="GO:0046789">
    <property type="term" value="F:host cell surface receptor binding"/>
    <property type="evidence" value="ECO:0007669"/>
    <property type="project" value="InterPro"/>
</dbReference>
<evidence type="ECO:0000256" key="8">
    <source>
        <dbReference type="ARBA" id="ARBA00022581"/>
    </source>
</evidence>
<accession>A0A866VZX2</accession>
<dbReference type="GO" id="GO:0039654">
    <property type="term" value="P:fusion of virus membrane with host endosome membrane"/>
    <property type="evidence" value="ECO:0007669"/>
    <property type="project" value="UniProtKB-KW"/>
</dbReference>
<dbReference type="EMBL" id="MT926407">
    <property type="protein sequence ID" value="QOE76830.1"/>
    <property type="molecule type" value="Viral_cRNA"/>
</dbReference>
<keyword evidence="13" id="KW-0261">Viral envelope protein</keyword>
<evidence type="ECO:0000256" key="17">
    <source>
        <dbReference type="ARBA" id="ARBA00023139"/>
    </source>
</evidence>
<comment type="similarity">
    <text evidence="2">Belongs to the influenza viruses hemagglutinin family.</text>
</comment>
<dbReference type="InterPro" id="IPR013828">
    <property type="entry name" value="Hemagglutn_HA1_a/b_dom_sf"/>
</dbReference>
<keyword evidence="12" id="KW-1043">Host membrane</keyword>
<evidence type="ECO:0000256" key="5">
    <source>
        <dbReference type="ARBA" id="ARBA00022510"/>
    </source>
</evidence>
<dbReference type="GO" id="GO:0020002">
    <property type="term" value="C:host cell plasma membrane"/>
    <property type="evidence" value="ECO:0007669"/>
    <property type="project" value="UniProtKB-SubCell"/>
</dbReference>
<evidence type="ECO:0000256" key="16">
    <source>
        <dbReference type="ARBA" id="ARBA00023136"/>
    </source>
</evidence>
<dbReference type="GO" id="GO:0019031">
    <property type="term" value="C:viral envelope"/>
    <property type="evidence" value="ECO:0007669"/>
    <property type="project" value="UniProtKB-KW"/>
</dbReference>
<feature type="transmembrane region" description="Helical" evidence="22">
    <location>
        <begin position="547"/>
        <end position="569"/>
    </location>
</feature>
<dbReference type="SUPFAM" id="SSF49818">
    <property type="entry name" value="Viral protein domain"/>
    <property type="match status" value="1"/>
</dbReference>
<dbReference type="GO" id="GO:0019062">
    <property type="term" value="P:virion attachment to host cell"/>
    <property type="evidence" value="ECO:0007669"/>
    <property type="project" value="UniProtKB-KW"/>
</dbReference>
<evidence type="ECO:0000256" key="20">
    <source>
        <dbReference type="ARBA" id="ARBA00023288"/>
    </source>
</evidence>
<dbReference type="SUPFAM" id="SSF58064">
    <property type="entry name" value="Influenza hemagglutinin (stalk)"/>
    <property type="match status" value="1"/>
</dbReference>